<dbReference type="EMBL" id="CP043431">
    <property type="protein sequence ID" value="QNT63814.1"/>
    <property type="molecule type" value="Genomic_DNA"/>
</dbReference>
<gene>
    <name evidence="15" type="ORF">FY536_00365</name>
</gene>
<dbReference type="GO" id="GO:0008972">
    <property type="term" value="F:phosphomethylpyrimidine kinase activity"/>
    <property type="evidence" value="ECO:0007669"/>
    <property type="project" value="InterPro"/>
</dbReference>
<evidence type="ECO:0000256" key="12">
    <source>
        <dbReference type="ARBA" id="ARBA00042531"/>
    </source>
</evidence>
<dbReference type="InterPro" id="IPR029056">
    <property type="entry name" value="Ribokinase-like"/>
</dbReference>
<dbReference type="Pfam" id="PF08543">
    <property type="entry name" value="Phos_pyr_kin"/>
    <property type="match status" value="1"/>
</dbReference>
<dbReference type="GO" id="GO:0046872">
    <property type="term" value="F:metal ion binding"/>
    <property type="evidence" value="ECO:0007669"/>
    <property type="project" value="UniProtKB-KW"/>
</dbReference>
<comment type="similarity">
    <text evidence="1">Belongs to the ThiD family.</text>
</comment>
<evidence type="ECO:0000256" key="1">
    <source>
        <dbReference type="ARBA" id="ARBA00009879"/>
    </source>
</evidence>
<dbReference type="CDD" id="cd01169">
    <property type="entry name" value="HMPP_kinase"/>
    <property type="match status" value="1"/>
</dbReference>
<name>A0A7H1MK28_9LACO</name>
<evidence type="ECO:0000256" key="5">
    <source>
        <dbReference type="ARBA" id="ARBA00022741"/>
    </source>
</evidence>
<dbReference type="GO" id="GO:0008902">
    <property type="term" value="F:hydroxymethylpyrimidine kinase activity"/>
    <property type="evidence" value="ECO:0007669"/>
    <property type="project" value="TreeGrafter"/>
</dbReference>
<evidence type="ECO:0000256" key="13">
    <source>
        <dbReference type="ARBA" id="ARBA00049293"/>
    </source>
</evidence>
<keyword evidence="3 15" id="KW-0808">Transferase</keyword>
<feature type="domain" description="Pyridoxamine kinase/Phosphomethylpyrimidine kinase" evidence="14">
    <location>
        <begin position="20"/>
        <end position="265"/>
    </location>
</feature>
<dbReference type="PANTHER" id="PTHR20858:SF19">
    <property type="entry name" value="PYRIDOXINE KINASE"/>
    <property type="match status" value="1"/>
</dbReference>
<accession>A0A7H1MK28</accession>
<reference evidence="15 16" key="1">
    <citation type="submission" date="2019-08" db="EMBL/GenBank/DDBJ databases">
        <authorList>
            <person name="Chang H.C."/>
            <person name="Mun S.Y."/>
        </authorList>
    </citation>
    <scope>NUCLEOTIDE SEQUENCE [LARGE SCALE GENOMIC DNA]</scope>
    <source>
        <strain evidence="15 16">SK</strain>
    </source>
</reference>
<evidence type="ECO:0000259" key="14">
    <source>
        <dbReference type="Pfam" id="PF08543"/>
    </source>
</evidence>
<dbReference type="EC" id="2.7.1.35" evidence="2"/>
<evidence type="ECO:0000256" key="3">
    <source>
        <dbReference type="ARBA" id="ARBA00022679"/>
    </source>
</evidence>
<evidence type="ECO:0000256" key="2">
    <source>
        <dbReference type="ARBA" id="ARBA00012104"/>
    </source>
</evidence>
<keyword evidence="7" id="KW-0067">ATP-binding</keyword>
<evidence type="ECO:0000256" key="4">
    <source>
        <dbReference type="ARBA" id="ARBA00022723"/>
    </source>
</evidence>
<dbReference type="GO" id="GO:0008478">
    <property type="term" value="F:pyridoxal kinase activity"/>
    <property type="evidence" value="ECO:0007669"/>
    <property type="project" value="UniProtKB-EC"/>
</dbReference>
<evidence type="ECO:0000256" key="10">
    <source>
        <dbReference type="ARBA" id="ARBA00042348"/>
    </source>
</evidence>
<evidence type="ECO:0000313" key="15">
    <source>
        <dbReference type="EMBL" id="QNT63814.1"/>
    </source>
</evidence>
<dbReference type="AlphaFoldDB" id="A0A7H1MK28"/>
<keyword evidence="4" id="KW-0479">Metal-binding</keyword>
<dbReference type="InterPro" id="IPR004399">
    <property type="entry name" value="HMP/HMP-P_kinase_dom"/>
</dbReference>
<proteinExistence type="inferred from homology"/>
<evidence type="ECO:0000256" key="11">
    <source>
        <dbReference type="ARBA" id="ARBA00042396"/>
    </source>
</evidence>
<dbReference type="InterPro" id="IPR013749">
    <property type="entry name" value="PM/HMP-P_kinase-1"/>
</dbReference>
<evidence type="ECO:0000256" key="6">
    <source>
        <dbReference type="ARBA" id="ARBA00022777"/>
    </source>
</evidence>
<dbReference type="GO" id="GO:0009228">
    <property type="term" value="P:thiamine biosynthetic process"/>
    <property type="evidence" value="ECO:0007669"/>
    <property type="project" value="InterPro"/>
</dbReference>
<comment type="catalytic activity">
    <reaction evidence="13">
        <text>pyridoxal + ATP = pyridoxal 5'-phosphate + ADP + H(+)</text>
        <dbReference type="Rhea" id="RHEA:10224"/>
        <dbReference type="ChEBI" id="CHEBI:15378"/>
        <dbReference type="ChEBI" id="CHEBI:17310"/>
        <dbReference type="ChEBI" id="CHEBI:30616"/>
        <dbReference type="ChEBI" id="CHEBI:456216"/>
        <dbReference type="ChEBI" id="CHEBI:597326"/>
        <dbReference type="EC" id="2.7.1.35"/>
    </reaction>
</comment>
<keyword evidence="8" id="KW-0460">Magnesium</keyword>
<keyword evidence="5" id="KW-0547">Nucleotide-binding</keyword>
<organism evidence="15 16">
    <name type="scientific">Weissella koreensis</name>
    <dbReference type="NCBI Taxonomy" id="165096"/>
    <lineage>
        <taxon>Bacteria</taxon>
        <taxon>Bacillati</taxon>
        <taxon>Bacillota</taxon>
        <taxon>Bacilli</taxon>
        <taxon>Lactobacillales</taxon>
        <taxon>Lactobacillaceae</taxon>
        <taxon>Weissella</taxon>
    </lineage>
</organism>
<evidence type="ECO:0000256" key="7">
    <source>
        <dbReference type="ARBA" id="ARBA00022840"/>
    </source>
</evidence>
<protein>
    <recommendedName>
        <fullName evidence="2">pyridoxal kinase</fullName>
        <ecNumber evidence="2">2.7.1.35</ecNumber>
    </recommendedName>
    <alternativeName>
        <fullName evidence="10">PN/PL/PM kinase</fullName>
    </alternativeName>
    <alternativeName>
        <fullName evidence="11">Pyridoxal kinase</fullName>
    </alternativeName>
    <alternativeName>
        <fullName evidence="9">Pyridoxamine kinase</fullName>
    </alternativeName>
    <alternativeName>
        <fullName evidence="12">Vitamin B6 kinase</fullName>
    </alternativeName>
</protein>
<evidence type="ECO:0000256" key="9">
    <source>
        <dbReference type="ARBA" id="ARBA00042307"/>
    </source>
</evidence>
<keyword evidence="6 15" id="KW-0418">Kinase</keyword>
<dbReference type="GO" id="GO:0005524">
    <property type="term" value="F:ATP binding"/>
    <property type="evidence" value="ECO:0007669"/>
    <property type="project" value="UniProtKB-KW"/>
</dbReference>
<dbReference type="Proteomes" id="UP000516446">
    <property type="component" value="Chromosome"/>
</dbReference>
<sequence length="273" mass="29562">MMQNKIKEQPPVVLTIAGSDSLSGGGLQADLATFNEYNLFGLTAITSIVTVLPEIFEIHAESAKLLADQLASVQAHFTLAGIKLGLIPNLEQMIVILQFLNQLDRNIPLVVDPVLVFKEDHAPELDAIKKVYLENIFPLATIITPNLVESELLTNQPIKTLDDLIQSAQILKQTGAKNVIVKGGRRLGKQEAVDVLIMENNELEILSNPIIQNNFNNGAGCTFSAAILSGLVQNATVLSATQQAKTFVQHGIENGIAINQNLGNVWQGANRDV</sequence>
<dbReference type="NCBIfam" id="NF009078">
    <property type="entry name" value="PRK12413.1"/>
    <property type="match status" value="1"/>
</dbReference>
<evidence type="ECO:0000313" key="16">
    <source>
        <dbReference type="Proteomes" id="UP000516446"/>
    </source>
</evidence>
<dbReference type="RefSeq" id="WP_006845458.1">
    <property type="nucleotide sequence ID" value="NZ_CP026847.1"/>
</dbReference>
<keyword evidence="16" id="KW-1185">Reference proteome</keyword>
<dbReference type="GO" id="GO:0005829">
    <property type="term" value="C:cytosol"/>
    <property type="evidence" value="ECO:0007669"/>
    <property type="project" value="TreeGrafter"/>
</dbReference>
<evidence type="ECO:0000256" key="8">
    <source>
        <dbReference type="ARBA" id="ARBA00022842"/>
    </source>
</evidence>
<dbReference type="Gene3D" id="3.40.1190.20">
    <property type="match status" value="1"/>
</dbReference>
<dbReference type="SUPFAM" id="SSF53613">
    <property type="entry name" value="Ribokinase-like"/>
    <property type="match status" value="1"/>
</dbReference>
<dbReference type="PANTHER" id="PTHR20858">
    <property type="entry name" value="PHOSPHOMETHYLPYRIMIDINE KINASE"/>
    <property type="match status" value="1"/>
</dbReference>